<evidence type="ECO:0000256" key="2">
    <source>
        <dbReference type="ARBA" id="ARBA00004477"/>
    </source>
</evidence>
<dbReference type="Pfam" id="PF23860">
    <property type="entry name" value="Ribophorin_II_3rd"/>
    <property type="match status" value="1"/>
</dbReference>
<keyword evidence="9 12" id="KW-0472">Membrane</keyword>
<dbReference type="InterPro" id="IPR008814">
    <property type="entry name" value="Swp1"/>
</dbReference>
<organism evidence="16 17">
    <name type="scientific">Gymnopilus dilepis</name>
    <dbReference type="NCBI Taxonomy" id="231916"/>
    <lineage>
        <taxon>Eukaryota</taxon>
        <taxon>Fungi</taxon>
        <taxon>Dikarya</taxon>
        <taxon>Basidiomycota</taxon>
        <taxon>Agaricomycotina</taxon>
        <taxon>Agaricomycetes</taxon>
        <taxon>Agaricomycetidae</taxon>
        <taxon>Agaricales</taxon>
        <taxon>Agaricineae</taxon>
        <taxon>Hymenogastraceae</taxon>
        <taxon>Gymnopilus</taxon>
    </lineage>
</organism>
<evidence type="ECO:0000256" key="7">
    <source>
        <dbReference type="ARBA" id="ARBA00022824"/>
    </source>
</evidence>
<keyword evidence="8 12" id="KW-1133">Transmembrane helix</keyword>
<comment type="caution">
    <text evidence="16">The sequence shown here is derived from an EMBL/GenBank/DDBJ whole genome shotgun (WGS) entry which is preliminary data.</text>
</comment>
<protein>
    <recommendedName>
        <fullName evidence="11">Ribophorin II</fullName>
    </recommendedName>
    <alternativeName>
        <fullName evidence="10">Ribophorin-2</fullName>
    </alternativeName>
</protein>
<comment type="function">
    <text evidence="1">Subunit of the oligosaccharyl transferase (OST) complex that catalyzes the initial transfer of a defined glycan (Glc(3)Man(9)GlcNAc(2) in eukaryotes) from the lipid carrier dolichol-pyrophosphate to an asparagine residue within an Asn-X-Ser/Thr consensus motif in nascent polypeptide chains, the first step in protein N-glycosylation. N-glycosylation occurs cotranslationally and the complex associates with the Sec61 complex at the channel-forming translocon complex that mediates protein translocation across the endoplasmic reticulum (ER). All subunits are required for a maximal enzyme activity.</text>
</comment>
<comment type="subcellular location">
    <subcellularLocation>
        <location evidence="2">Endoplasmic reticulum membrane</location>
        <topology evidence="2">Multi-pass membrane protein</topology>
    </subcellularLocation>
</comment>
<comment type="similarity">
    <text evidence="4">Belongs to the SWP1 family.</text>
</comment>
<dbReference type="GO" id="GO:0006487">
    <property type="term" value="P:protein N-linked glycosylation"/>
    <property type="evidence" value="ECO:0007669"/>
    <property type="project" value="TreeGrafter"/>
</dbReference>
<evidence type="ECO:0000256" key="1">
    <source>
        <dbReference type="ARBA" id="ARBA00002791"/>
    </source>
</evidence>
<evidence type="ECO:0000313" key="16">
    <source>
        <dbReference type="EMBL" id="PPR07465.1"/>
    </source>
</evidence>
<reference evidence="16 17" key="1">
    <citation type="journal article" date="2018" name="Evol. Lett.">
        <title>Horizontal gene cluster transfer increased hallucinogenic mushroom diversity.</title>
        <authorList>
            <person name="Reynolds H.T."/>
            <person name="Vijayakumar V."/>
            <person name="Gluck-Thaler E."/>
            <person name="Korotkin H.B."/>
            <person name="Matheny P.B."/>
            <person name="Slot J.C."/>
        </authorList>
    </citation>
    <scope>NUCLEOTIDE SEQUENCE [LARGE SCALE GENOMIC DNA]</scope>
    <source>
        <strain evidence="16 17">SRW20</strain>
    </source>
</reference>
<dbReference type="AlphaFoldDB" id="A0A409YWP9"/>
<feature type="signal peptide" evidence="13">
    <location>
        <begin position="1"/>
        <end position="16"/>
    </location>
</feature>
<accession>A0A409YWP9</accession>
<evidence type="ECO:0000256" key="12">
    <source>
        <dbReference type="SAM" id="Phobius"/>
    </source>
</evidence>
<dbReference type="STRING" id="231916.A0A409YWP9"/>
<evidence type="ECO:0000256" key="13">
    <source>
        <dbReference type="SAM" id="SignalP"/>
    </source>
</evidence>
<evidence type="ECO:0000256" key="6">
    <source>
        <dbReference type="ARBA" id="ARBA00022729"/>
    </source>
</evidence>
<feature type="domain" description="Ribophorin II C-terminal" evidence="15">
    <location>
        <begin position="174"/>
        <end position="271"/>
    </location>
</feature>
<feature type="domain" description="Ribophorin II third" evidence="14">
    <location>
        <begin position="35"/>
        <end position="111"/>
    </location>
</feature>
<dbReference type="InParanoid" id="A0A409YWP9"/>
<sequence length="275" mass="29853">MLALVPVILLALSAQASVLKVQNPRYTVTGASGTDVQAESVSLAQKPSTPIALHGKETLKVTFQIVDEETGKGVQPHQTFLRFYDENSNEEGIQPVRVTPGGKAKFELNLAKPPLSLPPTPQRDPLKVTLLVGSPQYDPLAVELFDLVLPASQPAPQHPQESTFHPLPEIKHTFRPEPKQPPAFISAASVGFVLAPWVVLLGLWSQVAPRPSRLFSPTILPFILSLGAFEALLFRYWVGLKLGQVLLYGAVLAVPTVFAGKQALSSIAERRLGRK</sequence>
<dbReference type="InterPro" id="IPR055374">
    <property type="entry name" value="Ribophorin_II_3rd"/>
</dbReference>
<evidence type="ECO:0000256" key="4">
    <source>
        <dbReference type="ARBA" id="ARBA00009038"/>
    </source>
</evidence>
<dbReference type="PANTHER" id="PTHR12640">
    <property type="entry name" value="RIBOPHORIN II"/>
    <property type="match status" value="1"/>
</dbReference>
<evidence type="ECO:0000259" key="15">
    <source>
        <dbReference type="Pfam" id="PF25147"/>
    </source>
</evidence>
<dbReference type="OrthoDB" id="432292at2759"/>
<proteinExistence type="inferred from homology"/>
<dbReference type="PANTHER" id="PTHR12640:SF0">
    <property type="entry name" value="DOLICHYL-DIPHOSPHOOLIGOSACCHARIDE--PROTEIN GLYCOSYLTRANSFERASE SUBUNIT 2"/>
    <property type="match status" value="1"/>
</dbReference>
<gene>
    <name evidence="16" type="ORF">CVT26_013435</name>
</gene>
<dbReference type="UniPathway" id="UPA00378"/>
<feature type="chain" id="PRO_5044213753" description="Ribophorin II" evidence="13">
    <location>
        <begin position="17"/>
        <end position="275"/>
    </location>
</feature>
<keyword evidence="17" id="KW-1185">Reference proteome</keyword>
<evidence type="ECO:0000256" key="11">
    <source>
        <dbReference type="ARBA" id="ARBA00032139"/>
    </source>
</evidence>
<evidence type="ECO:0000256" key="3">
    <source>
        <dbReference type="ARBA" id="ARBA00004922"/>
    </source>
</evidence>
<feature type="transmembrane region" description="Helical" evidence="12">
    <location>
        <begin position="219"/>
        <end position="239"/>
    </location>
</feature>
<dbReference type="Pfam" id="PF25147">
    <property type="entry name" value="Ribophorin_II_C"/>
    <property type="match status" value="1"/>
</dbReference>
<keyword evidence="5 12" id="KW-0812">Transmembrane</keyword>
<name>A0A409YWP9_9AGAR</name>
<dbReference type="GO" id="GO:0008250">
    <property type="term" value="C:oligosaccharyltransferase complex"/>
    <property type="evidence" value="ECO:0007669"/>
    <property type="project" value="InterPro"/>
</dbReference>
<evidence type="ECO:0000256" key="9">
    <source>
        <dbReference type="ARBA" id="ARBA00023136"/>
    </source>
</evidence>
<keyword evidence="7" id="KW-0256">Endoplasmic reticulum</keyword>
<evidence type="ECO:0000313" key="17">
    <source>
        <dbReference type="Proteomes" id="UP000284706"/>
    </source>
</evidence>
<evidence type="ECO:0000256" key="5">
    <source>
        <dbReference type="ARBA" id="ARBA00022692"/>
    </source>
</evidence>
<dbReference type="Proteomes" id="UP000284706">
    <property type="component" value="Unassembled WGS sequence"/>
</dbReference>
<evidence type="ECO:0000259" key="14">
    <source>
        <dbReference type="Pfam" id="PF23860"/>
    </source>
</evidence>
<keyword evidence="6 13" id="KW-0732">Signal</keyword>
<feature type="transmembrane region" description="Helical" evidence="12">
    <location>
        <begin position="245"/>
        <end position="264"/>
    </location>
</feature>
<dbReference type="EMBL" id="NHYE01000115">
    <property type="protein sequence ID" value="PPR07465.1"/>
    <property type="molecule type" value="Genomic_DNA"/>
</dbReference>
<feature type="transmembrane region" description="Helical" evidence="12">
    <location>
        <begin position="183"/>
        <end position="207"/>
    </location>
</feature>
<comment type="pathway">
    <text evidence="3">Protein modification; protein glycosylation.</text>
</comment>
<evidence type="ECO:0000256" key="8">
    <source>
        <dbReference type="ARBA" id="ARBA00022989"/>
    </source>
</evidence>
<evidence type="ECO:0000256" key="10">
    <source>
        <dbReference type="ARBA" id="ARBA00030078"/>
    </source>
</evidence>
<dbReference type="InterPro" id="IPR056790">
    <property type="entry name" value="Ribophorin_II_C"/>
</dbReference>